<gene>
    <name evidence="1" type="ORF">FKW77_001732</name>
</gene>
<dbReference type="EMBL" id="CP042204">
    <property type="protein sequence ID" value="QDS78222.1"/>
    <property type="molecule type" value="Genomic_DNA"/>
</dbReference>
<organism evidence="1 2">
    <name type="scientific">Venturia effusa</name>
    <dbReference type="NCBI Taxonomy" id="50376"/>
    <lineage>
        <taxon>Eukaryota</taxon>
        <taxon>Fungi</taxon>
        <taxon>Dikarya</taxon>
        <taxon>Ascomycota</taxon>
        <taxon>Pezizomycotina</taxon>
        <taxon>Dothideomycetes</taxon>
        <taxon>Pleosporomycetidae</taxon>
        <taxon>Venturiales</taxon>
        <taxon>Venturiaceae</taxon>
        <taxon>Venturia</taxon>
    </lineage>
</organism>
<accession>A0A517LRF2</accession>
<reference evidence="1 2" key="1">
    <citation type="submission" date="2019-07" db="EMBL/GenBank/DDBJ databases">
        <title>Finished genome of Venturia effusa.</title>
        <authorList>
            <person name="Young C.A."/>
            <person name="Cox M.P."/>
            <person name="Ganley A.R.D."/>
            <person name="David W.J."/>
        </authorList>
    </citation>
    <scope>NUCLEOTIDE SEQUENCE [LARGE SCALE GENOMIC DNA]</scope>
    <source>
        <strain evidence="2">albino</strain>
    </source>
</reference>
<dbReference type="AlphaFoldDB" id="A0A517LRF2"/>
<evidence type="ECO:0000313" key="1">
    <source>
        <dbReference type="EMBL" id="QDS78222.1"/>
    </source>
</evidence>
<dbReference type="Proteomes" id="UP000316270">
    <property type="component" value="Chromosome 20"/>
</dbReference>
<proteinExistence type="predicted"/>
<evidence type="ECO:0000313" key="2">
    <source>
        <dbReference type="Proteomes" id="UP000316270"/>
    </source>
</evidence>
<sequence length="72" mass="7985">MATLCPSIHSSALDNARLRLAFALDIVTQLYSTFKVGSRMSQESWDNCGSGNVGFLVFKYDSRDSWSKGAYI</sequence>
<name>A0A517LRF2_9PEZI</name>
<keyword evidence="2" id="KW-1185">Reference proteome</keyword>
<protein>
    <submittedName>
        <fullName evidence="1">Uncharacterized protein</fullName>
    </submittedName>
</protein>